<name>A0A8R1HSP0_CAEJA</name>
<reference evidence="3" key="1">
    <citation type="submission" date="2010-08" db="EMBL/GenBank/DDBJ databases">
        <authorList>
            <consortium name="Caenorhabditis japonica Sequencing Consortium"/>
            <person name="Wilson R.K."/>
        </authorList>
    </citation>
    <scope>NUCLEOTIDE SEQUENCE [LARGE SCALE GENOMIC DNA]</scope>
    <source>
        <strain evidence="3">DF5081</strain>
    </source>
</reference>
<dbReference type="PANTHER" id="PTHR10182">
    <property type="entry name" value="CALCIUM-BINDING PROTEIN 39-RELATED"/>
    <property type="match status" value="1"/>
</dbReference>
<evidence type="ECO:0000313" key="3">
    <source>
        <dbReference type="Proteomes" id="UP000005237"/>
    </source>
</evidence>
<accession>A0A8R1HSP0</accession>
<dbReference type="InterPro" id="IPR011989">
    <property type="entry name" value="ARM-like"/>
</dbReference>
<dbReference type="EnsemblMetazoa" id="CJA06055.1">
    <property type="protein sequence ID" value="CJA06055.1"/>
    <property type="gene ID" value="WBGene00125259"/>
</dbReference>
<evidence type="ECO:0000256" key="1">
    <source>
        <dbReference type="ARBA" id="ARBA00011012"/>
    </source>
</evidence>
<dbReference type="Pfam" id="PF08569">
    <property type="entry name" value="Mo25"/>
    <property type="match status" value="1"/>
</dbReference>
<dbReference type="AlphaFoldDB" id="A0A8R1HSP0"/>
<reference evidence="2" key="2">
    <citation type="submission" date="2022-06" db="UniProtKB">
        <authorList>
            <consortium name="EnsemblMetazoa"/>
        </authorList>
    </citation>
    <scope>IDENTIFICATION</scope>
    <source>
        <strain evidence="2">DF5081</strain>
    </source>
</reference>
<keyword evidence="3" id="KW-1185">Reference proteome</keyword>
<dbReference type="PANTHER" id="PTHR10182:SF32">
    <property type="entry name" value="MO25-LIKE PROTEIN 3"/>
    <property type="match status" value="1"/>
</dbReference>
<organism evidence="2 3">
    <name type="scientific">Caenorhabditis japonica</name>
    <dbReference type="NCBI Taxonomy" id="281687"/>
    <lineage>
        <taxon>Eukaryota</taxon>
        <taxon>Metazoa</taxon>
        <taxon>Ecdysozoa</taxon>
        <taxon>Nematoda</taxon>
        <taxon>Chromadorea</taxon>
        <taxon>Rhabditida</taxon>
        <taxon>Rhabditina</taxon>
        <taxon>Rhabditomorpha</taxon>
        <taxon>Rhabditoidea</taxon>
        <taxon>Rhabditidae</taxon>
        <taxon>Peloderinae</taxon>
        <taxon>Caenorhabditis</taxon>
    </lineage>
</organism>
<dbReference type="GO" id="GO:0035556">
    <property type="term" value="P:intracellular signal transduction"/>
    <property type="evidence" value="ECO:0007669"/>
    <property type="project" value="TreeGrafter"/>
</dbReference>
<dbReference type="Gene3D" id="1.25.10.10">
    <property type="entry name" value="Leucine-rich Repeat Variant"/>
    <property type="match status" value="1"/>
</dbReference>
<dbReference type="Proteomes" id="UP000005237">
    <property type="component" value="Unassembled WGS sequence"/>
</dbReference>
<dbReference type="InterPro" id="IPR016024">
    <property type="entry name" value="ARM-type_fold"/>
</dbReference>
<dbReference type="SUPFAM" id="SSF48371">
    <property type="entry name" value="ARM repeat"/>
    <property type="match status" value="1"/>
</dbReference>
<proteinExistence type="inferred from homology"/>
<dbReference type="InterPro" id="IPR013878">
    <property type="entry name" value="Mo25"/>
</dbReference>
<dbReference type="GO" id="GO:0043539">
    <property type="term" value="F:protein serine/threonine kinase activator activity"/>
    <property type="evidence" value="ECO:0007669"/>
    <property type="project" value="TreeGrafter"/>
</dbReference>
<protein>
    <submittedName>
        <fullName evidence="2">Uncharacterized protein</fullName>
    </submittedName>
</protein>
<evidence type="ECO:0000313" key="2">
    <source>
        <dbReference type="EnsemblMetazoa" id="CJA06055.1"/>
    </source>
</evidence>
<comment type="similarity">
    <text evidence="1">Belongs to the Mo25 family.</text>
</comment>
<sequence length="457" mass="53505">MSKQLFRRFTFQHKEDLNHSMRDSGDNASKLVKSLLKTLEAYMNAKTPEKLADIGMKVDVVWHSVFDTEKATAPRKKYELAEEMLIRPDVLKLLLVAFRLVQIDVKRKIRDLYQFIIIWCSNDSTDSSVPRSRAKVKFSPKVRDQLFYCRAELIEIVVEGYDEPNSVDFYNDIIREYVKDDVCLMTLLEDEGRDHSGFATRKQGCVWEIFDRLTLTDGRIYPFDVTVATFDTLQLIFGNNHDAVHAFMDHHFDRFCQCVQKLIASSNFYVQAKSLRLLHDIFTTQRHFEIRSRWLAQTSFLRLVTLALLSNQKPVRAEAVTLLELIIENPHNSKPIKEFISKNKKSLITYCFDSSPVHYYRGNRIEAEDARFSRMAHKLLTWDQKQPISKKEEDEFMADEKLQQKMREEQTVPTTFQDFVEGLPTVSHEFHIQAPREMSLLREPMKFGVPPMAEKLQ</sequence>